<dbReference type="AlphaFoldDB" id="A0A1G2P4Q7"/>
<evidence type="ECO:0000313" key="2">
    <source>
        <dbReference type="Proteomes" id="UP000176355"/>
    </source>
</evidence>
<dbReference type="STRING" id="1802333.A3G03_03210"/>
<organism evidence="1 2">
    <name type="scientific">Candidatus Taylorbacteria bacterium RIFCSPLOWO2_12_FULL_44_15c</name>
    <dbReference type="NCBI Taxonomy" id="1802333"/>
    <lineage>
        <taxon>Bacteria</taxon>
        <taxon>Candidatus Tayloriibacteriota</taxon>
    </lineage>
</organism>
<proteinExistence type="predicted"/>
<comment type="caution">
    <text evidence="1">The sequence shown here is derived from an EMBL/GenBank/DDBJ whole genome shotgun (WGS) entry which is preliminary data.</text>
</comment>
<dbReference type="EMBL" id="MHSL01000025">
    <property type="protein sequence ID" value="OHA43347.1"/>
    <property type="molecule type" value="Genomic_DNA"/>
</dbReference>
<name>A0A1G2P4Q7_9BACT</name>
<evidence type="ECO:0000313" key="1">
    <source>
        <dbReference type="EMBL" id="OHA43347.1"/>
    </source>
</evidence>
<gene>
    <name evidence="1" type="ORF">A3G03_03210</name>
</gene>
<sequence>MSKADENVSGEAYDVKYESDLSTQDFVKISKNGSIYFVSVIPKTNMYSLPVGIHTVTIKEVKVVGISSGKYYYVSGIPITFTFEIKDIPQAEIIPIKTSHIYTTITNGSVNNIGTIGSFKIKLNSNSGVSIVSCRVRVESSDFFKGYIGKVEEIPGFECENSDLANLLESSTDNNGVSNTIYYFFVGWVGTHDWSKYMNLPESTVKFHIEDFKVKDQRTGIIRTVQNSLVFEMNIVKP</sequence>
<accession>A0A1G2P4Q7</accession>
<protein>
    <submittedName>
        <fullName evidence="1">Uncharacterized protein</fullName>
    </submittedName>
</protein>
<reference evidence="1 2" key="1">
    <citation type="journal article" date="2016" name="Nat. Commun.">
        <title>Thousands of microbial genomes shed light on interconnected biogeochemical processes in an aquifer system.</title>
        <authorList>
            <person name="Anantharaman K."/>
            <person name="Brown C.T."/>
            <person name="Hug L.A."/>
            <person name="Sharon I."/>
            <person name="Castelle C.J."/>
            <person name="Probst A.J."/>
            <person name="Thomas B.C."/>
            <person name="Singh A."/>
            <person name="Wilkins M.J."/>
            <person name="Karaoz U."/>
            <person name="Brodie E.L."/>
            <person name="Williams K.H."/>
            <person name="Hubbard S.S."/>
            <person name="Banfield J.F."/>
        </authorList>
    </citation>
    <scope>NUCLEOTIDE SEQUENCE [LARGE SCALE GENOMIC DNA]</scope>
</reference>
<dbReference type="Proteomes" id="UP000176355">
    <property type="component" value="Unassembled WGS sequence"/>
</dbReference>